<dbReference type="EMBL" id="JACGWN010000008">
    <property type="protein sequence ID" value="KAL0440300.1"/>
    <property type="molecule type" value="Genomic_DNA"/>
</dbReference>
<name>A0AAW2WG40_9LAMI</name>
<evidence type="ECO:0000256" key="1">
    <source>
        <dbReference type="SAM" id="MobiDB-lite"/>
    </source>
</evidence>
<feature type="region of interest" description="Disordered" evidence="1">
    <location>
        <begin position="1"/>
        <end position="53"/>
    </location>
</feature>
<comment type="caution">
    <text evidence="2">The sequence shown here is derived from an EMBL/GenBank/DDBJ whole genome shotgun (WGS) entry which is preliminary data.</text>
</comment>
<proteinExistence type="predicted"/>
<reference evidence="2" key="1">
    <citation type="submission" date="2020-06" db="EMBL/GenBank/DDBJ databases">
        <authorList>
            <person name="Li T."/>
            <person name="Hu X."/>
            <person name="Zhang T."/>
            <person name="Song X."/>
            <person name="Zhang H."/>
            <person name="Dai N."/>
            <person name="Sheng W."/>
            <person name="Hou X."/>
            <person name="Wei L."/>
        </authorList>
    </citation>
    <scope>NUCLEOTIDE SEQUENCE</scope>
    <source>
        <strain evidence="2">KEN1</strain>
        <tissue evidence="2">Leaf</tissue>
    </source>
</reference>
<organism evidence="2">
    <name type="scientific">Sesamum latifolium</name>
    <dbReference type="NCBI Taxonomy" id="2727402"/>
    <lineage>
        <taxon>Eukaryota</taxon>
        <taxon>Viridiplantae</taxon>
        <taxon>Streptophyta</taxon>
        <taxon>Embryophyta</taxon>
        <taxon>Tracheophyta</taxon>
        <taxon>Spermatophyta</taxon>
        <taxon>Magnoliopsida</taxon>
        <taxon>eudicotyledons</taxon>
        <taxon>Gunneridae</taxon>
        <taxon>Pentapetalae</taxon>
        <taxon>asterids</taxon>
        <taxon>lamiids</taxon>
        <taxon>Lamiales</taxon>
        <taxon>Pedaliaceae</taxon>
        <taxon>Sesamum</taxon>
    </lineage>
</organism>
<dbReference type="AlphaFoldDB" id="A0AAW2WG40"/>
<accession>A0AAW2WG40</accession>
<sequence length="96" mass="10220">MNTRSRARNGIAGHEELEGGGDPLTHDPQGEHMNDQGEQGRGSFGAPPPPPLIQLTPEALRQLVEDASAQAANRAVAQYAAEHGLPPRPPHHLLRG</sequence>
<protein>
    <submittedName>
        <fullName evidence="2">Uncharacterized protein</fullName>
    </submittedName>
</protein>
<evidence type="ECO:0000313" key="2">
    <source>
        <dbReference type="EMBL" id="KAL0440300.1"/>
    </source>
</evidence>
<gene>
    <name evidence="2" type="ORF">Slati_2513000</name>
</gene>
<feature type="compositionally biased region" description="Basic and acidic residues" evidence="1">
    <location>
        <begin position="24"/>
        <end position="35"/>
    </location>
</feature>
<reference evidence="2" key="2">
    <citation type="journal article" date="2024" name="Plant">
        <title>Genomic evolution and insights into agronomic trait innovations of Sesamum species.</title>
        <authorList>
            <person name="Miao H."/>
            <person name="Wang L."/>
            <person name="Qu L."/>
            <person name="Liu H."/>
            <person name="Sun Y."/>
            <person name="Le M."/>
            <person name="Wang Q."/>
            <person name="Wei S."/>
            <person name="Zheng Y."/>
            <person name="Lin W."/>
            <person name="Duan Y."/>
            <person name="Cao H."/>
            <person name="Xiong S."/>
            <person name="Wang X."/>
            <person name="Wei L."/>
            <person name="Li C."/>
            <person name="Ma Q."/>
            <person name="Ju M."/>
            <person name="Zhao R."/>
            <person name="Li G."/>
            <person name="Mu C."/>
            <person name="Tian Q."/>
            <person name="Mei H."/>
            <person name="Zhang T."/>
            <person name="Gao T."/>
            <person name="Zhang H."/>
        </authorList>
    </citation>
    <scope>NUCLEOTIDE SEQUENCE</scope>
    <source>
        <strain evidence="2">KEN1</strain>
    </source>
</reference>